<dbReference type="RefSeq" id="WP_346754552.1">
    <property type="nucleotide sequence ID" value="NZ_JAUJEA010000011.1"/>
</dbReference>
<dbReference type="Gene3D" id="1.10.10.10">
    <property type="entry name" value="Winged helix-like DNA-binding domain superfamily/Winged helix DNA-binding domain"/>
    <property type="match status" value="1"/>
</dbReference>
<proteinExistence type="predicted"/>
<organism evidence="1 2">
    <name type="scientific">Splendidivirga corallicola</name>
    <dbReference type="NCBI Taxonomy" id="3051826"/>
    <lineage>
        <taxon>Bacteria</taxon>
        <taxon>Pseudomonadati</taxon>
        <taxon>Bacteroidota</taxon>
        <taxon>Cytophagia</taxon>
        <taxon>Cytophagales</taxon>
        <taxon>Splendidivirgaceae</taxon>
        <taxon>Splendidivirga</taxon>
    </lineage>
</organism>
<dbReference type="Proteomes" id="UP001172082">
    <property type="component" value="Unassembled WGS sequence"/>
</dbReference>
<evidence type="ECO:0000313" key="1">
    <source>
        <dbReference type="EMBL" id="MDN5204532.1"/>
    </source>
</evidence>
<reference evidence="1" key="1">
    <citation type="submission" date="2023-06" db="EMBL/GenBank/DDBJ databases">
        <title>Genomic of Parafulvivirga corallium.</title>
        <authorList>
            <person name="Wang G."/>
        </authorList>
    </citation>
    <scope>NUCLEOTIDE SEQUENCE</scope>
    <source>
        <strain evidence="1">BMA10</strain>
    </source>
</reference>
<comment type="caution">
    <text evidence="1">The sequence shown here is derived from an EMBL/GenBank/DDBJ whole genome shotgun (WGS) entry which is preliminary data.</text>
</comment>
<sequence length="136" mass="15707">MRIVDIPVTMQKFYGQGSMLHPDQNMIAELLQKIPYGKVAIIDSLCEKMAYDHGTDVTCPMRTSAAIKKISKLMALNEQKNSIPFWRVIRKNHLLINSPFTDLCATNLRKEGFRIDRTSKGEFKVQKLEERLFTFI</sequence>
<name>A0ABT8KUR5_9BACT</name>
<protein>
    <submittedName>
        <fullName evidence="1">MGMT family protein</fullName>
    </submittedName>
</protein>
<accession>A0ABT8KUR5</accession>
<dbReference type="EMBL" id="JAUJEA010000011">
    <property type="protein sequence ID" value="MDN5204532.1"/>
    <property type="molecule type" value="Genomic_DNA"/>
</dbReference>
<gene>
    <name evidence="1" type="ORF">QQ008_24280</name>
</gene>
<evidence type="ECO:0000313" key="2">
    <source>
        <dbReference type="Proteomes" id="UP001172082"/>
    </source>
</evidence>
<dbReference type="InterPro" id="IPR036388">
    <property type="entry name" value="WH-like_DNA-bd_sf"/>
</dbReference>
<keyword evidence="2" id="KW-1185">Reference proteome</keyword>